<evidence type="ECO:0000259" key="2">
    <source>
        <dbReference type="Pfam" id="PF07786"/>
    </source>
</evidence>
<comment type="caution">
    <text evidence="3">The sequence shown here is derived from an EMBL/GenBank/DDBJ whole genome shotgun (WGS) entry which is preliminary data.</text>
</comment>
<keyword evidence="4" id="KW-1185">Reference proteome</keyword>
<dbReference type="RefSeq" id="WP_130779607.1">
    <property type="nucleotide sequence ID" value="NZ_BIMR01000004.1"/>
</dbReference>
<feature type="transmembrane region" description="Helical" evidence="1">
    <location>
        <begin position="297"/>
        <end position="315"/>
    </location>
</feature>
<keyword evidence="1" id="KW-0472">Membrane</keyword>
<dbReference type="InterPro" id="IPR052529">
    <property type="entry name" value="Bact_Transport_Assoc"/>
</dbReference>
<proteinExistence type="predicted"/>
<gene>
    <name evidence="3" type="ORF">CBZ_00310</name>
</gene>
<protein>
    <recommendedName>
        <fullName evidence="2">Heparan-alpha-glucosaminide N-acetyltransferase catalytic domain-containing protein</fullName>
    </recommendedName>
</protein>
<dbReference type="InterPro" id="IPR012429">
    <property type="entry name" value="HGSNAT_cat"/>
</dbReference>
<feature type="domain" description="Heparan-alpha-glucosaminide N-acetyltransferase catalytic" evidence="2">
    <location>
        <begin position="3"/>
        <end position="194"/>
    </location>
</feature>
<keyword evidence="1" id="KW-1133">Transmembrane helix</keyword>
<evidence type="ECO:0000313" key="3">
    <source>
        <dbReference type="EMBL" id="GCE74975.1"/>
    </source>
</evidence>
<feature type="transmembrane region" description="Helical" evidence="1">
    <location>
        <begin position="46"/>
        <end position="66"/>
    </location>
</feature>
<dbReference type="Proteomes" id="UP000289954">
    <property type="component" value="Unassembled WGS sequence"/>
</dbReference>
<reference evidence="3 4" key="1">
    <citation type="submission" date="2019-01" db="EMBL/GenBank/DDBJ databases">
        <title>Draft genome sequence of Cellulomonas takizawaensis strain TKZ-21.</title>
        <authorList>
            <person name="Yamamura H."/>
            <person name="Hayashi T."/>
            <person name="Hamada M."/>
            <person name="Serisawa Y."/>
            <person name="Matsuyama K."/>
            <person name="Nakagawa Y."/>
            <person name="Otoguro M."/>
            <person name="Yanagida F."/>
            <person name="Hayakawa M."/>
        </authorList>
    </citation>
    <scope>NUCLEOTIDE SEQUENCE [LARGE SCALE GENOMIC DNA]</scope>
    <source>
        <strain evidence="3 4">NBRC12680</strain>
    </source>
</reference>
<organism evidence="3 4">
    <name type="scientific">Cellulomonas biazotea</name>
    <dbReference type="NCBI Taxonomy" id="1709"/>
    <lineage>
        <taxon>Bacteria</taxon>
        <taxon>Bacillati</taxon>
        <taxon>Actinomycetota</taxon>
        <taxon>Actinomycetes</taxon>
        <taxon>Micrococcales</taxon>
        <taxon>Cellulomonadaceae</taxon>
        <taxon>Cellulomonas</taxon>
    </lineage>
</organism>
<evidence type="ECO:0000313" key="4">
    <source>
        <dbReference type="Proteomes" id="UP000289954"/>
    </source>
</evidence>
<feature type="transmembrane region" description="Helical" evidence="1">
    <location>
        <begin position="232"/>
        <end position="253"/>
    </location>
</feature>
<accession>A0A402DLH6</accession>
<dbReference type="PANTHER" id="PTHR30590:SF3">
    <property type="entry name" value="HYPOTHETICAL MEMBRANE SPANNING PROTEIN"/>
    <property type="match status" value="1"/>
</dbReference>
<feature type="transmembrane region" description="Helical" evidence="1">
    <location>
        <begin position="265"/>
        <end position="285"/>
    </location>
</feature>
<dbReference type="Pfam" id="PF07786">
    <property type="entry name" value="HGSNAT_cat"/>
    <property type="match status" value="1"/>
</dbReference>
<feature type="transmembrane region" description="Helical" evidence="1">
    <location>
        <begin position="124"/>
        <end position="142"/>
    </location>
</feature>
<feature type="transmembrane region" description="Helical" evidence="1">
    <location>
        <begin position="192"/>
        <end position="212"/>
    </location>
</feature>
<evidence type="ECO:0000256" key="1">
    <source>
        <dbReference type="SAM" id="Phobius"/>
    </source>
</evidence>
<feature type="transmembrane region" description="Helical" evidence="1">
    <location>
        <begin position="162"/>
        <end position="180"/>
    </location>
</feature>
<name>A0A402DLH6_9CELL</name>
<feature type="transmembrane region" description="Helical" evidence="1">
    <location>
        <begin position="78"/>
        <end position="95"/>
    </location>
</feature>
<dbReference type="OrthoDB" id="4966979at2"/>
<sequence length="363" mass="37430">MRRIAGVDVARGLAVLGMMTAHVGPDDTGPVPPGGFTQLADGRPSALFVVLAGVGLALLSGGSTPVAGTRLVQSRLRVLVRAVLLFVLGELLVMLGTPVAVILPTYALLFAAGCVALRWPVRALVAVAAGVALVGPFLRTFLTDGLTAWGATPTLLAEMTVGHFYPAVVWFAYLLTGLAVGRSDLRETRVRVNLAVTGAVLVVVGHVGAWVAREGLGWPTTIATTEPHSSTTFEVLGNTGVALLVLVVCLALAEQVPEVLSPVAAVGELALTAYTVHVVVIALVGDEVVRAPGIASWLAFLLTTLVLCWAWRAVLGRGPLERLLHGVSTRAADVRPDALPPVVTPAAAVPGAGKPVEPRADGS</sequence>
<dbReference type="EMBL" id="BIMR01000004">
    <property type="protein sequence ID" value="GCE74975.1"/>
    <property type="molecule type" value="Genomic_DNA"/>
</dbReference>
<dbReference type="PANTHER" id="PTHR30590">
    <property type="entry name" value="INNER MEMBRANE PROTEIN"/>
    <property type="match status" value="1"/>
</dbReference>
<dbReference type="AlphaFoldDB" id="A0A402DLH6"/>
<keyword evidence="1" id="KW-0812">Transmembrane</keyword>